<organism evidence="2 3">
    <name type="scientific">Portunus trituberculatus</name>
    <name type="common">Swimming crab</name>
    <name type="synonym">Neptunus trituberculatus</name>
    <dbReference type="NCBI Taxonomy" id="210409"/>
    <lineage>
        <taxon>Eukaryota</taxon>
        <taxon>Metazoa</taxon>
        <taxon>Ecdysozoa</taxon>
        <taxon>Arthropoda</taxon>
        <taxon>Crustacea</taxon>
        <taxon>Multicrustacea</taxon>
        <taxon>Malacostraca</taxon>
        <taxon>Eumalacostraca</taxon>
        <taxon>Eucarida</taxon>
        <taxon>Decapoda</taxon>
        <taxon>Pleocyemata</taxon>
        <taxon>Brachyura</taxon>
        <taxon>Eubrachyura</taxon>
        <taxon>Portunoidea</taxon>
        <taxon>Portunidae</taxon>
        <taxon>Portuninae</taxon>
        <taxon>Portunus</taxon>
    </lineage>
</organism>
<reference evidence="2 3" key="1">
    <citation type="submission" date="2019-05" db="EMBL/GenBank/DDBJ databases">
        <title>Another draft genome of Portunus trituberculatus and its Hox gene families provides insights of decapod evolution.</title>
        <authorList>
            <person name="Jeong J.-H."/>
            <person name="Song I."/>
            <person name="Kim S."/>
            <person name="Choi T."/>
            <person name="Kim D."/>
            <person name="Ryu S."/>
            <person name="Kim W."/>
        </authorList>
    </citation>
    <scope>NUCLEOTIDE SEQUENCE [LARGE SCALE GENOMIC DNA]</scope>
    <source>
        <tissue evidence="2">Muscle</tissue>
    </source>
</reference>
<dbReference type="Proteomes" id="UP000324222">
    <property type="component" value="Unassembled WGS sequence"/>
</dbReference>
<sequence length="235" mass="23451">MEGGGGGRRGGGGGQDDARRYINQAYNRVGLSGRHLPEGVLLAGDDGRVASLRSVTRGLGPARAAVARGRVGGAGSGARGARGARRAPPLHIVHRVLDHVLVVRRLGLGRSPEVVSQSVIVESVLGRRGRQLPAAAHLQYALAPREGASFVGLSVVGGLPQPGGLAGGEDVGEPRGAAVQGAVKVVVGAGPGGHAHGSNAHRRPSAAAGAGPAAHPSRPTSPAPPIQGVAQLYQT</sequence>
<gene>
    <name evidence="2" type="ORF">E2C01_041411</name>
</gene>
<dbReference type="EMBL" id="VSRR010007855">
    <property type="protein sequence ID" value="MPC47658.1"/>
    <property type="molecule type" value="Genomic_DNA"/>
</dbReference>
<keyword evidence="3" id="KW-1185">Reference proteome</keyword>
<feature type="compositionally biased region" description="Low complexity" evidence="1">
    <location>
        <begin position="205"/>
        <end position="218"/>
    </location>
</feature>
<evidence type="ECO:0000313" key="3">
    <source>
        <dbReference type="Proteomes" id="UP000324222"/>
    </source>
</evidence>
<dbReference type="AlphaFoldDB" id="A0A5B7FRU6"/>
<evidence type="ECO:0000313" key="2">
    <source>
        <dbReference type="EMBL" id="MPC47658.1"/>
    </source>
</evidence>
<name>A0A5B7FRU6_PORTR</name>
<accession>A0A5B7FRU6</accession>
<proteinExistence type="predicted"/>
<evidence type="ECO:0000256" key="1">
    <source>
        <dbReference type="SAM" id="MobiDB-lite"/>
    </source>
</evidence>
<feature type="region of interest" description="Disordered" evidence="1">
    <location>
        <begin position="188"/>
        <end position="235"/>
    </location>
</feature>
<protein>
    <submittedName>
        <fullName evidence="2">Uncharacterized protein</fullName>
    </submittedName>
</protein>
<comment type="caution">
    <text evidence="2">The sequence shown here is derived from an EMBL/GenBank/DDBJ whole genome shotgun (WGS) entry which is preliminary data.</text>
</comment>